<dbReference type="PANTHER" id="PTHR10039">
    <property type="entry name" value="AMELOGENIN"/>
    <property type="match status" value="1"/>
</dbReference>
<feature type="domain" description="Nephrocystin 3-like N-terminal" evidence="2">
    <location>
        <begin position="73"/>
        <end position="258"/>
    </location>
</feature>
<evidence type="ECO:0000313" key="3">
    <source>
        <dbReference type="EMBL" id="KAF6745707.1"/>
    </source>
</evidence>
<sequence>MSGPFHNASNFKIDNLEIVQTNNTHIHPYAGKSALERLEEHISPGAAHNSDERCEAPKCHPETRAAVQGEILSWITEGDSDADPKRLLWLTGPAGTGKSAIAGSVAETCSEQGLLAATFFFSSFSGSADRRSKACFVPTLAYQLRKHTSLQSVGKAILSAIDNDPAIFRTRLKDQFTELILKPFRQLHGQYHTSTRTLPKVIIIDGVDECEPLSPPHRPFTKEEAQVAREKGHLEILNLLLDAVCDPAFPFRIVIVSRPERQFTTFLTETASNTTLKLFLDDEYNPDADIELFLNAKFAEMRRRYHLPTSWPTPEQMSTLVEKSSGQFIYAATALRFVGDGAQLPQDQLNIVLGLVIENHSECNPFQELDALYLHILQACPDPLATTRWIATVDEEPQYCNRPHRRPLPAHFWRQFIEWVPGEMERFLGCIPSLLFLPPPEDRQSPIRVYHKSLHDFLNTRNSPLISVFIKIYGPPHQWPRNCRVGRVLRIIQNKGPVIPARTQQDHEEFLAHFLSISPAFWSRVRTSEDKRIFLSSDARWWIDRYLDEPPNDYSAERSMTMWYILDRVHEPCPIFYRCSDACKRWRKAIVDGCTARAYVVPGSLELFLRRAANRRLLPLGRPFIYLYIRVRNPRGTDHLSWAQLRAYERGSWYMPTSKWIRPA</sequence>
<keyword evidence="1" id="KW-0677">Repeat</keyword>
<comment type="caution">
    <text evidence="3">The sequence shown here is derived from an EMBL/GenBank/DDBJ whole genome shotgun (WGS) entry which is preliminary data.</text>
</comment>
<evidence type="ECO:0000313" key="4">
    <source>
        <dbReference type="Proteomes" id="UP000521943"/>
    </source>
</evidence>
<accession>A0A8H6HGF3</accession>
<evidence type="ECO:0000259" key="2">
    <source>
        <dbReference type="Pfam" id="PF24883"/>
    </source>
</evidence>
<proteinExistence type="predicted"/>
<dbReference type="Pfam" id="PF24883">
    <property type="entry name" value="NPHP3_N"/>
    <property type="match status" value="1"/>
</dbReference>
<dbReference type="Proteomes" id="UP000521943">
    <property type="component" value="Unassembled WGS sequence"/>
</dbReference>
<dbReference type="PANTHER" id="PTHR10039:SF14">
    <property type="entry name" value="NACHT DOMAIN-CONTAINING PROTEIN"/>
    <property type="match status" value="1"/>
</dbReference>
<name>A0A8H6HGF3_9AGAR</name>
<dbReference type="OrthoDB" id="3007115at2759"/>
<protein>
    <recommendedName>
        <fullName evidence="2">Nephrocystin 3-like N-terminal domain-containing protein</fullName>
    </recommendedName>
</protein>
<evidence type="ECO:0000256" key="1">
    <source>
        <dbReference type="ARBA" id="ARBA00022737"/>
    </source>
</evidence>
<dbReference type="EMBL" id="JACGCI010000101">
    <property type="protein sequence ID" value="KAF6745707.1"/>
    <property type="molecule type" value="Genomic_DNA"/>
</dbReference>
<dbReference type="SUPFAM" id="SSF52540">
    <property type="entry name" value="P-loop containing nucleoside triphosphate hydrolases"/>
    <property type="match status" value="1"/>
</dbReference>
<reference evidence="3 4" key="1">
    <citation type="submission" date="2020-07" db="EMBL/GenBank/DDBJ databases">
        <title>Comparative genomics of pyrophilous fungi reveals a link between fire events and developmental genes.</title>
        <authorList>
            <consortium name="DOE Joint Genome Institute"/>
            <person name="Steindorff A.S."/>
            <person name="Carver A."/>
            <person name="Calhoun S."/>
            <person name="Stillman K."/>
            <person name="Liu H."/>
            <person name="Lipzen A."/>
            <person name="Pangilinan J."/>
            <person name="Labutti K."/>
            <person name="Bruns T.D."/>
            <person name="Grigoriev I.V."/>
        </authorList>
    </citation>
    <scope>NUCLEOTIDE SEQUENCE [LARGE SCALE GENOMIC DNA]</scope>
    <source>
        <strain evidence="3 4">CBS 144469</strain>
    </source>
</reference>
<organism evidence="3 4">
    <name type="scientific">Ephemerocybe angulata</name>
    <dbReference type="NCBI Taxonomy" id="980116"/>
    <lineage>
        <taxon>Eukaryota</taxon>
        <taxon>Fungi</taxon>
        <taxon>Dikarya</taxon>
        <taxon>Basidiomycota</taxon>
        <taxon>Agaricomycotina</taxon>
        <taxon>Agaricomycetes</taxon>
        <taxon>Agaricomycetidae</taxon>
        <taxon>Agaricales</taxon>
        <taxon>Agaricineae</taxon>
        <taxon>Psathyrellaceae</taxon>
        <taxon>Ephemerocybe</taxon>
    </lineage>
</organism>
<dbReference type="InterPro" id="IPR027417">
    <property type="entry name" value="P-loop_NTPase"/>
</dbReference>
<dbReference type="AlphaFoldDB" id="A0A8H6HGF3"/>
<gene>
    <name evidence="3" type="ORF">DFP72DRAFT_924705</name>
</gene>
<keyword evidence="4" id="KW-1185">Reference proteome</keyword>
<dbReference type="Gene3D" id="3.40.50.300">
    <property type="entry name" value="P-loop containing nucleotide triphosphate hydrolases"/>
    <property type="match status" value="1"/>
</dbReference>
<dbReference type="InterPro" id="IPR056884">
    <property type="entry name" value="NPHP3-like_N"/>
</dbReference>